<dbReference type="STRING" id="420778.A0A1S8BGF0"/>
<evidence type="ECO:0000256" key="1">
    <source>
        <dbReference type="SAM" id="MobiDB-lite"/>
    </source>
</evidence>
<reference evidence="3 4" key="1">
    <citation type="submission" date="2017-01" db="EMBL/GenBank/DDBJ databases">
        <title>Draft genome sequence of Diplodia seriata F98.1, a fungal species involved in grapevine trunk diseases.</title>
        <authorList>
            <person name="Robert-Siegwald G."/>
            <person name="Vallet J."/>
            <person name="Abou-Mansour E."/>
            <person name="Xu J."/>
            <person name="Rey P."/>
            <person name="Bertsch C."/>
            <person name="Rego C."/>
            <person name="Larignon P."/>
            <person name="Fontaine F."/>
            <person name="Lebrun M.-H."/>
        </authorList>
    </citation>
    <scope>NUCLEOTIDE SEQUENCE [LARGE SCALE GENOMIC DNA]</scope>
    <source>
        <strain evidence="3 4">F98.1</strain>
    </source>
</reference>
<comment type="caution">
    <text evidence="3">The sequence shown here is derived from an EMBL/GenBank/DDBJ whole genome shotgun (WGS) entry which is preliminary data.</text>
</comment>
<gene>
    <name evidence="3" type="ORF">BK809_0003755</name>
</gene>
<proteinExistence type="predicted"/>
<dbReference type="Pfam" id="PF01039">
    <property type="entry name" value="Carboxyl_trans"/>
    <property type="match status" value="1"/>
</dbReference>
<feature type="compositionally biased region" description="Pro residues" evidence="1">
    <location>
        <begin position="30"/>
        <end position="40"/>
    </location>
</feature>
<feature type="compositionally biased region" description="Low complexity" evidence="1">
    <location>
        <begin position="135"/>
        <end position="144"/>
    </location>
</feature>
<dbReference type="InterPro" id="IPR029045">
    <property type="entry name" value="ClpP/crotonase-like_dom_sf"/>
</dbReference>
<dbReference type="Gene3D" id="3.90.226.10">
    <property type="entry name" value="2-enoyl-CoA Hydratase, Chain A, domain 1"/>
    <property type="match status" value="2"/>
</dbReference>
<evidence type="ECO:0000259" key="2">
    <source>
        <dbReference type="PROSITE" id="PS50989"/>
    </source>
</evidence>
<dbReference type="GO" id="GO:0004658">
    <property type="term" value="F:propionyl-CoA carboxylase activity"/>
    <property type="evidence" value="ECO:0007669"/>
    <property type="project" value="TreeGrafter"/>
</dbReference>
<feature type="region of interest" description="Disordered" evidence="1">
    <location>
        <begin position="116"/>
        <end position="178"/>
    </location>
</feature>
<sequence>MSDNSDNDSKKSSSSAATSRLAQVSNHISPPSPSTTPDPPNNDDDDDKKPRRNRRRRNRTTSSLPADYSDILSQLNTLHTIARNPDPAHRGYARQKASGKLWVRERIAQLLDPSAPFHEIGSASGTVTWGRRQDSSSSDPSNNPTHHETPTAFTPSNNVLGLGTLLTGGPGPSNTTTPRRILLTADDFTLRAGHADGAVSAKSLYGEQLALALRLPVVKLVDGSSGGGSVSTIREAGWSYVPPMRGWADVAAQLNAGVPNVGAVLGPAIGLGAARVAACHFSVMAGDVGALFNAGVKVVFFFSFFSYPFCATFEEGLSFRDLGGPAVHCTNGTIDNLAADEAGCFEQLRTVLGYLPNSGTEVPPLLANGDPTDRTSPELRSVVPRRRERMYNPRKIITTVVDRGTWFEIGALWGTTAIVGLARLGGRPIGIVSLNCEVNAGALDSLGSQKITRHLKFCDVFNIPVVQFVDIPGYAVGTVAERTATMRHGITLATTYYSTSIPIFSVIVRRVYGVAGGIMVDSREPHMRVAWPSGEWGSLPLDGGIEASHSHELKEIERKEGKGKMKERYKELEQEYRRLMNPVRTANAFGIEEIVDQAITRPMLAEWVKHVYEVLLPLRVQQRIAGTLKPMFS</sequence>
<dbReference type="PROSITE" id="PS50989">
    <property type="entry name" value="COA_CT_CTER"/>
    <property type="match status" value="1"/>
</dbReference>
<evidence type="ECO:0000313" key="4">
    <source>
        <dbReference type="Proteomes" id="UP000190776"/>
    </source>
</evidence>
<protein>
    <submittedName>
        <fullName evidence="3">Propionyl-CoA carboxylase beta chain, mitochondrial</fullName>
    </submittedName>
</protein>
<dbReference type="InterPro" id="IPR034733">
    <property type="entry name" value="AcCoA_carboxyl_beta"/>
</dbReference>
<dbReference type="PANTHER" id="PTHR43842:SF2">
    <property type="entry name" value="PROPIONYL-COA CARBOXYLASE BETA CHAIN, MITOCHONDRIAL"/>
    <property type="match status" value="1"/>
</dbReference>
<dbReference type="SUPFAM" id="SSF52096">
    <property type="entry name" value="ClpP/crotonase"/>
    <property type="match status" value="2"/>
</dbReference>
<feature type="domain" description="CoA carboxyltransferase C-terminal" evidence="2">
    <location>
        <begin position="371"/>
        <end position="630"/>
    </location>
</feature>
<dbReference type="EMBL" id="MSZU01000080">
    <property type="protein sequence ID" value="OMP86584.1"/>
    <property type="molecule type" value="Genomic_DNA"/>
</dbReference>
<evidence type="ECO:0000313" key="3">
    <source>
        <dbReference type="EMBL" id="OMP86584.1"/>
    </source>
</evidence>
<accession>A0A1S8BGF0</accession>
<dbReference type="Proteomes" id="UP000190776">
    <property type="component" value="Unassembled WGS sequence"/>
</dbReference>
<dbReference type="OrthoDB" id="439921at2759"/>
<feature type="compositionally biased region" description="Polar residues" evidence="1">
    <location>
        <begin position="16"/>
        <end position="28"/>
    </location>
</feature>
<feature type="region of interest" description="Disordered" evidence="1">
    <location>
        <begin position="1"/>
        <end position="69"/>
    </location>
</feature>
<dbReference type="InterPro" id="IPR051047">
    <property type="entry name" value="AccD/PCCB"/>
</dbReference>
<dbReference type="PANTHER" id="PTHR43842">
    <property type="entry name" value="PROPIONYL-COA CARBOXYLASE BETA CHAIN"/>
    <property type="match status" value="1"/>
</dbReference>
<organism evidence="3 4">
    <name type="scientific">Diplodia seriata</name>
    <dbReference type="NCBI Taxonomy" id="420778"/>
    <lineage>
        <taxon>Eukaryota</taxon>
        <taxon>Fungi</taxon>
        <taxon>Dikarya</taxon>
        <taxon>Ascomycota</taxon>
        <taxon>Pezizomycotina</taxon>
        <taxon>Dothideomycetes</taxon>
        <taxon>Dothideomycetes incertae sedis</taxon>
        <taxon>Botryosphaeriales</taxon>
        <taxon>Botryosphaeriaceae</taxon>
        <taxon>Diplodia</taxon>
    </lineage>
</organism>
<feature type="compositionally biased region" description="Basic residues" evidence="1">
    <location>
        <begin position="50"/>
        <end position="59"/>
    </location>
</feature>
<dbReference type="InterPro" id="IPR011763">
    <property type="entry name" value="COA_CT_C"/>
</dbReference>
<name>A0A1S8BGF0_9PEZI</name>
<dbReference type="AlphaFoldDB" id="A0A1S8BGF0"/>